<comment type="caution">
    <text evidence="2">The sequence shown here is derived from an EMBL/GenBank/DDBJ whole genome shotgun (WGS) entry which is preliminary data.</text>
</comment>
<dbReference type="AlphaFoldDB" id="A0ABD6BVU7"/>
<dbReference type="EMBL" id="JBHUCZ010000027">
    <property type="protein sequence ID" value="MFD1568930.1"/>
    <property type="molecule type" value="Genomic_DNA"/>
</dbReference>
<evidence type="ECO:0000313" key="2">
    <source>
        <dbReference type="EMBL" id="MFD1568930.1"/>
    </source>
</evidence>
<dbReference type="Proteomes" id="UP001597139">
    <property type="component" value="Unassembled WGS sequence"/>
</dbReference>
<dbReference type="InterPro" id="IPR021377">
    <property type="entry name" value="DUF3006"/>
</dbReference>
<feature type="compositionally biased region" description="Basic and acidic residues" evidence="1">
    <location>
        <begin position="71"/>
        <end position="94"/>
    </location>
</feature>
<evidence type="ECO:0000313" key="3">
    <source>
        <dbReference type="Proteomes" id="UP001597139"/>
    </source>
</evidence>
<evidence type="ECO:0000256" key="1">
    <source>
        <dbReference type="SAM" id="MobiDB-lite"/>
    </source>
</evidence>
<proteinExistence type="predicted"/>
<organism evidence="2 3">
    <name type="scientific">Halolamina litorea</name>
    <dbReference type="NCBI Taxonomy" id="1515593"/>
    <lineage>
        <taxon>Archaea</taxon>
        <taxon>Methanobacteriati</taxon>
        <taxon>Methanobacteriota</taxon>
        <taxon>Stenosarchaea group</taxon>
        <taxon>Halobacteria</taxon>
        <taxon>Halobacteriales</taxon>
        <taxon>Haloferacaceae</taxon>
    </lineage>
</organism>
<sequence>MSTHQFTGVIDRFEDDLAVILLEACGEVIDEVVLDRAELPADGAETNAVLTVTLTSDGEVAALEYEPGETTGRKEKAQSRFDRLAERQPKDDEQ</sequence>
<name>A0ABD6BVU7_9EURY</name>
<accession>A0ABD6BVU7</accession>
<dbReference type="Pfam" id="PF11213">
    <property type="entry name" value="DUF3006"/>
    <property type="match status" value="1"/>
</dbReference>
<dbReference type="RefSeq" id="WP_267645089.1">
    <property type="nucleotide sequence ID" value="NZ_JANHGR010000001.1"/>
</dbReference>
<gene>
    <name evidence="2" type="ORF">ACFSAU_15655</name>
</gene>
<protein>
    <submittedName>
        <fullName evidence="2">DUF3006 domain-containing protein</fullName>
    </submittedName>
</protein>
<feature type="region of interest" description="Disordered" evidence="1">
    <location>
        <begin position="63"/>
        <end position="94"/>
    </location>
</feature>
<keyword evidence="3" id="KW-1185">Reference proteome</keyword>
<reference evidence="2 3" key="1">
    <citation type="journal article" date="2019" name="Int. J. Syst. Evol. Microbiol.">
        <title>The Global Catalogue of Microorganisms (GCM) 10K type strain sequencing project: providing services to taxonomists for standard genome sequencing and annotation.</title>
        <authorList>
            <consortium name="The Broad Institute Genomics Platform"/>
            <consortium name="The Broad Institute Genome Sequencing Center for Infectious Disease"/>
            <person name="Wu L."/>
            <person name="Ma J."/>
        </authorList>
    </citation>
    <scope>NUCLEOTIDE SEQUENCE [LARGE SCALE GENOMIC DNA]</scope>
    <source>
        <strain evidence="2 3">CGMCC 1.12859</strain>
    </source>
</reference>